<dbReference type="STRING" id="1116472.MGMO_17c00070"/>
<accession>V5C508</accession>
<organism evidence="2 3">
    <name type="scientific">Methyloglobulus morosus KoM1</name>
    <dbReference type="NCBI Taxonomy" id="1116472"/>
    <lineage>
        <taxon>Bacteria</taxon>
        <taxon>Pseudomonadati</taxon>
        <taxon>Pseudomonadota</taxon>
        <taxon>Gammaproteobacteria</taxon>
        <taxon>Methylococcales</taxon>
        <taxon>Methylococcaceae</taxon>
        <taxon>Methyloglobulus</taxon>
    </lineage>
</organism>
<feature type="chain" id="PRO_5004731994" evidence="1">
    <location>
        <begin position="30"/>
        <end position="91"/>
    </location>
</feature>
<dbReference type="InterPro" id="IPR018740">
    <property type="entry name" value="DUF2282_membr"/>
</dbReference>
<evidence type="ECO:0000313" key="3">
    <source>
        <dbReference type="Proteomes" id="UP000017842"/>
    </source>
</evidence>
<feature type="signal peptide" evidence="1">
    <location>
        <begin position="1"/>
        <end position="29"/>
    </location>
</feature>
<dbReference type="AlphaFoldDB" id="V5C508"/>
<evidence type="ECO:0000313" key="2">
    <source>
        <dbReference type="EMBL" id="ESS73542.1"/>
    </source>
</evidence>
<dbReference type="Proteomes" id="UP000017842">
    <property type="component" value="Unassembled WGS sequence"/>
</dbReference>
<protein>
    <submittedName>
        <fullName evidence="2">Uncharacterized protein</fullName>
    </submittedName>
</protein>
<reference evidence="2 3" key="1">
    <citation type="journal article" date="2013" name="Genome Announc.">
        <title>Draft Genome Sequence of the Methanotrophic Gammaproteobacterium Methyloglobulus morosus DSM 22980 Strain KoM1.</title>
        <authorList>
            <person name="Poehlein A."/>
            <person name="Deutzmann J.S."/>
            <person name="Daniel R."/>
            <person name="Simeonova D.D."/>
        </authorList>
    </citation>
    <scope>NUCLEOTIDE SEQUENCE [LARGE SCALE GENOMIC DNA]</scope>
    <source>
        <strain evidence="2 3">KoM1</strain>
    </source>
</reference>
<evidence type="ECO:0000256" key="1">
    <source>
        <dbReference type="SAM" id="SignalP"/>
    </source>
</evidence>
<dbReference type="PATRIC" id="fig|1116472.3.peg.587"/>
<proteinExistence type="predicted"/>
<dbReference type="OrthoDB" id="1551288at2"/>
<comment type="caution">
    <text evidence="2">The sequence shown here is derived from an EMBL/GenBank/DDBJ whole genome shotgun (WGS) entry which is preliminary data.</text>
</comment>
<sequence>MNNTNTLVTTALVSLITLGALGVQSTANAADKKDVEKCYGVAKAGKNDCKTMSNACAGHSVSDAQADAFIALPKGTCERIAGGSLEAPATK</sequence>
<dbReference type="Pfam" id="PF10048">
    <property type="entry name" value="DUF2282"/>
    <property type="match status" value="1"/>
</dbReference>
<name>V5C508_9GAMM</name>
<keyword evidence="3" id="KW-1185">Reference proteome</keyword>
<gene>
    <name evidence="2" type="ORF">MGMO_17c00070</name>
</gene>
<dbReference type="EMBL" id="AYLO01000017">
    <property type="protein sequence ID" value="ESS73542.1"/>
    <property type="molecule type" value="Genomic_DNA"/>
</dbReference>
<keyword evidence="1" id="KW-0732">Signal</keyword>
<dbReference type="RefSeq" id="WP_023493482.1">
    <property type="nucleotide sequence ID" value="NZ_AYLO01000017.1"/>
</dbReference>
<dbReference type="eggNOG" id="COG5572">
    <property type="taxonomic scope" value="Bacteria"/>
</dbReference>